<dbReference type="AlphaFoldDB" id="A0A8E2DIW9"/>
<organism evidence="1 2">
    <name type="scientific">Obba rivulosa</name>
    <dbReference type="NCBI Taxonomy" id="1052685"/>
    <lineage>
        <taxon>Eukaryota</taxon>
        <taxon>Fungi</taxon>
        <taxon>Dikarya</taxon>
        <taxon>Basidiomycota</taxon>
        <taxon>Agaricomycotina</taxon>
        <taxon>Agaricomycetes</taxon>
        <taxon>Polyporales</taxon>
        <taxon>Gelatoporiaceae</taxon>
        <taxon>Obba</taxon>
    </lineage>
</organism>
<keyword evidence="2" id="KW-1185">Reference proteome</keyword>
<reference evidence="1 2" key="1">
    <citation type="submission" date="2016-07" db="EMBL/GenBank/DDBJ databases">
        <title>Draft genome of the white-rot fungus Obba rivulosa 3A-2.</title>
        <authorList>
            <consortium name="DOE Joint Genome Institute"/>
            <person name="Miettinen O."/>
            <person name="Riley R."/>
            <person name="Acob R."/>
            <person name="Barry K."/>
            <person name="Cullen D."/>
            <person name="De Vries R."/>
            <person name="Hainaut M."/>
            <person name="Hatakka A."/>
            <person name="Henrissat B."/>
            <person name="Hilden K."/>
            <person name="Kuo R."/>
            <person name="Labutti K."/>
            <person name="Lipzen A."/>
            <person name="Makela M.R."/>
            <person name="Sandor L."/>
            <person name="Spatafora J.W."/>
            <person name="Grigoriev I.V."/>
            <person name="Hibbett D.S."/>
        </authorList>
    </citation>
    <scope>NUCLEOTIDE SEQUENCE [LARGE SCALE GENOMIC DNA]</scope>
    <source>
        <strain evidence="1 2">3A-2</strain>
    </source>
</reference>
<dbReference type="InterPro" id="IPR041078">
    <property type="entry name" value="Plavaka"/>
</dbReference>
<proteinExistence type="predicted"/>
<dbReference type="Pfam" id="PF18759">
    <property type="entry name" value="Plavaka"/>
    <property type="match status" value="1"/>
</dbReference>
<evidence type="ECO:0000313" key="2">
    <source>
        <dbReference type="Proteomes" id="UP000250043"/>
    </source>
</evidence>
<accession>A0A8E2DIW9</accession>
<evidence type="ECO:0000313" key="1">
    <source>
        <dbReference type="EMBL" id="OCH87279.1"/>
    </source>
</evidence>
<dbReference type="EMBL" id="KV722491">
    <property type="protein sequence ID" value="OCH87279.1"/>
    <property type="molecule type" value="Genomic_DNA"/>
</dbReference>
<name>A0A8E2DIW9_9APHY</name>
<dbReference type="OrthoDB" id="2789130at2759"/>
<dbReference type="Proteomes" id="UP000250043">
    <property type="component" value="Unassembled WGS sequence"/>
</dbReference>
<sequence length="269" mass="31080">MRNPQDIRDVLEAAAQGAKPVKFKEWGLCAVSPFWKDLPHCDIFSALTPDILHQLHKGVFKDHVVNWSTACVSGGEVEVDRRFRMMPRHASLRHFKKGISLVTQWTGTEFKNMEKVFLGALAGSAEKDVILAVRAVLDFIYYAHFEIHSDDSLDMLEASWRDFHHYKHVFVRLNIRSEFNIPKVHSMQHYMSSIRNLGAADGYSMEGPERLHINFAKVAYGFSNKRSTYIKQMAVWLERQEAAHHHDAYIFWTIQEACSPEDTSFNLDR</sequence>
<protein>
    <submittedName>
        <fullName evidence="1">Uncharacterized protein</fullName>
    </submittedName>
</protein>
<dbReference type="CDD" id="cd18186">
    <property type="entry name" value="BTB_POZ_ZBTB_KLHL-like"/>
    <property type="match status" value="1"/>
</dbReference>
<gene>
    <name evidence="1" type="ORF">OBBRIDRAFT_814197</name>
</gene>